<dbReference type="PROSITE" id="PS51725">
    <property type="entry name" value="ABM"/>
    <property type="match status" value="1"/>
</dbReference>
<evidence type="ECO:0000259" key="1">
    <source>
        <dbReference type="PROSITE" id="PS51725"/>
    </source>
</evidence>
<keyword evidence="3" id="KW-1185">Reference proteome</keyword>
<dbReference type="GO" id="GO:0005829">
    <property type="term" value="C:cytosol"/>
    <property type="evidence" value="ECO:0007669"/>
    <property type="project" value="TreeGrafter"/>
</dbReference>
<organism evidence="2 3">
    <name type="scientific">Blastococcus mobilis</name>
    <dbReference type="NCBI Taxonomy" id="1938746"/>
    <lineage>
        <taxon>Bacteria</taxon>
        <taxon>Bacillati</taxon>
        <taxon>Actinomycetota</taxon>
        <taxon>Actinomycetes</taxon>
        <taxon>Geodermatophilales</taxon>
        <taxon>Geodermatophilaceae</taxon>
        <taxon>Blastococcus</taxon>
    </lineage>
</organism>
<feature type="domain" description="ABM" evidence="1">
    <location>
        <begin position="2"/>
        <end position="95"/>
    </location>
</feature>
<dbReference type="EMBL" id="FZNO01000002">
    <property type="protein sequence ID" value="SNR30629.1"/>
    <property type="molecule type" value="Genomic_DNA"/>
</dbReference>
<sequence length="105" mass="11523">MFSLVVQVEVHPGRREEFVAGIAANAEASVRDEPGCLRFDVSAVATDSNRFFLYELYTDAEAFAAHKASPHFARWREIAERVLVPGSQVNTAGELLTTHASEESA</sequence>
<dbReference type="RefSeq" id="WP_089335066.1">
    <property type="nucleotide sequence ID" value="NZ_FZNO01000002.1"/>
</dbReference>
<dbReference type="OrthoDB" id="3695636at2"/>
<evidence type="ECO:0000313" key="3">
    <source>
        <dbReference type="Proteomes" id="UP000198403"/>
    </source>
</evidence>
<dbReference type="AlphaFoldDB" id="A0A238VAQ4"/>
<dbReference type="SUPFAM" id="SSF54909">
    <property type="entry name" value="Dimeric alpha+beta barrel"/>
    <property type="match status" value="1"/>
</dbReference>
<dbReference type="PANTHER" id="PTHR33336:SF1">
    <property type="entry name" value="(4S)-4-HYDROXY-5-PHOSPHONOOXYPENTANE-2,3-DIONE ISOMERASE"/>
    <property type="match status" value="1"/>
</dbReference>
<proteinExistence type="predicted"/>
<keyword evidence="2" id="KW-0560">Oxidoreductase</keyword>
<name>A0A238VAQ4_9ACTN</name>
<dbReference type="Gene3D" id="3.30.70.100">
    <property type="match status" value="1"/>
</dbReference>
<dbReference type="GO" id="GO:0004497">
    <property type="term" value="F:monooxygenase activity"/>
    <property type="evidence" value="ECO:0007669"/>
    <property type="project" value="UniProtKB-KW"/>
</dbReference>
<dbReference type="InterPro" id="IPR050744">
    <property type="entry name" value="AI-2_Isomerase_LsrG"/>
</dbReference>
<accession>A0A238VAQ4</accession>
<dbReference type="Proteomes" id="UP000198403">
    <property type="component" value="Unassembled WGS sequence"/>
</dbReference>
<gene>
    <name evidence="2" type="ORF">SAMN06272737_102217</name>
</gene>
<evidence type="ECO:0000313" key="2">
    <source>
        <dbReference type="EMBL" id="SNR30629.1"/>
    </source>
</evidence>
<dbReference type="Pfam" id="PF03992">
    <property type="entry name" value="ABM"/>
    <property type="match status" value="1"/>
</dbReference>
<keyword evidence="2" id="KW-0503">Monooxygenase</keyword>
<reference evidence="2 3" key="1">
    <citation type="submission" date="2017-06" db="EMBL/GenBank/DDBJ databases">
        <authorList>
            <person name="Kim H.J."/>
            <person name="Triplett B.A."/>
        </authorList>
    </citation>
    <scope>NUCLEOTIDE SEQUENCE [LARGE SCALE GENOMIC DNA]</scope>
    <source>
        <strain evidence="2 3">DSM 44272</strain>
    </source>
</reference>
<dbReference type="PANTHER" id="PTHR33336">
    <property type="entry name" value="QUINOL MONOOXYGENASE YGIN-RELATED"/>
    <property type="match status" value="1"/>
</dbReference>
<dbReference type="InterPro" id="IPR011008">
    <property type="entry name" value="Dimeric_a/b-barrel"/>
</dbReference>
<protein>
    <submittedName>
        <fullName evidence="2">Quinol monooxygenase YgiN</fullName>
    </submittedName>
</protein>
<dbReference type="InterPro" id="IPR007138">
    <property type="entry name" value="ABM_dom"/>
</dbReference>